<feature type="region of interest" description="Disordered" evidence="2">
    <location>
        <begin position="206"/>
        <end position="237"/>
    </location>
</feature>
<dbReference type="GO" id="GO:0008270">
    <property type="term" value="F:zinc ion binding"/>
    <property type="evidence" value="ECO:0007669"/>
    <property type="project" value="UniProtKB-KW"/>
</dbReference>
<dbReference type="SUPFAM" id="SSF57756">
    <property type="entry name" value="Retrovirus zinc finger-like domains"/>
    <property type="match status" value="1"/>
</dbReference>
<dbReference type="InterPro" id="IPR043128">
    <property type="entry name" value="Rev_trsase/Diguanyl_cyclase"/>
</dbReference>
<dbReference type="Gene3D" id="3.30.70.270">
    <property type="match status" value="2"/>
</dbReference>
<dbReference type="EMBL" id="CAXHTB010000003">
    <property type="protein sequence ID" value="CAL0303552.1"/>
    <property type="molecule type" value="Genomic_DNA"/>
</dbReference>
<feature type="domain" description="CCHC-type" evidence="3">
    <location>
        <begin position="243"/>
        <end position="258"/>
    </location>
</feature>
<dbReference type="Gene3D" id="4.10.60.10">
    <property type="entry name" value="Zinc finger, CCHC-type"/>
    <property type="match status" value="1"/>
</dbReference>
<dbReference type="GO" id="GO:0003676">
    <property type="term" value="F:nucleic acid binding"/>
    <property type="evidence" value="ECO:0007669"/>
    <property type="project" value="InterPro"/>
</dbReference>
<name>A0AAV1W3W0_LUPLU</name>
<proteinExistence type="predicted"/>
<dbReference type="Gene3D" id="3.10.10.10">
    <property type="entry name" value="HIV Type 1 Reverse Transcriptase, subunit A, domain 1"/>
    <property type="match status" value="1"/>
</dbReference>
<accession>A0AAV1W3W0</accession>
<feature type="region of interest" description="Disordered" evidence="2">
    <location>
        <begin position="46"/>
        <end position="66"/>
    </location>
</feature>
<dbReference type="PANTHER" id="PTHR35046:SF9">
    <property type="entry name" value="RNA-DIRECTED DNA POLYMERASE"/>
    <property type="match status" value="1"/>
</dbReference>
<evidence type="ECO:0000313" key="5">
    <source>
        <dbReference type="EMBL" id="CAL0303552.1"/>
    </source>
</evidence>
<dbReference type="PANTHER" id="PTHR35046">
    <property type="entry name" value="ZINC KNUCKLE (CCHC-TYPE) FAMILY PROTEIN"/>
    <property type="match status" value="1"/>
</dbReference>
<evidence type="ECO:0000256" key="2">
    <source>
        <dbReference type="SAM" id="MobiDB-lite"/>
    </source>
</evidence>
<dbReference type="PROSITE" id="PS50158">
    <property type="entry name" value="ZF_CCHC"/>
    <property type="match status" value="1"/>
</dbReference>
<keyword evidence="6" id="KW-1185">Reference proteome</keyword>
<dbReference type="Pfam" id="PF00078">
    <property type="entry name" value="RVT_1"/>
    <property type="match status" value="1"/>
</dbReference>
<evidence type="ECO:0000259" key="3">
    <source>
        <dbReference type="PROSITE" id="PS50158"/>
    </source>
</evidence>
<dbReference type="SMART" id="SM00343">
    <property type="entry name" value="ZnF_C2HC"/>
    <property type="match status" value="1"/>
</dbReference>
<dbReference type="CDD" id="cd01647">
    <property type="entry name" value="RT_LTR"/>
    <property type="match status" value="1"/>
</dbReference>
<gene>
    <name evidence="5" type="ORF">LLUT_LOCUS4612</name>
</gene>
<dbReference type="Proteomes" id="UP001497480">
    <property type="component" value="Unassembled WGS sequence"/>
</dbReference>
<organism evidence="5 6">
    <name type="scientific">Lupinus luteus</name>
    <name type="common">European yellow lupine</name>
    <dbReference type="NCBI Taxonomy" id="3873"/>
    <lineage>
        <taxon>Eukaryota</taxon>
        <taxon>Viridiplantae</taxon>
        <taxon>Streptophyta</taxon>
        <taxon>Embryophyta</taxon>
        <taxon>Tracheophyta</taxon>
        <taxon>Spermatophyta</taxon>
        <taxon>Magnoliopsida</taxon>
        <taxon>eudicotyledons</taxon>
        <taxon>Gunneridae</taxon>
        <taxon>Pentapetalae</taxon>
        <taxon>rosids</taxon>
        <taxon>fabids</taxon>
        <taxon>Fabales</taxon>
        <taxon>Fabaceae</taxon>
        <taxon>Papilionoideae</taxon>
        <taxon>50 kb inversion clade</taxon>
        <taxon>genistoids sensu lato</taxon>
        <taxon>core genistoids</taxon>
        <taxon>Genisteae</taxon>
        <taxon>Lupinus</taxon>
    </lineage>
</organism>
<feature type="compositionally biased region" description="Polar residues" evidence="2">
    <location>
        <begin position="214"/>
        <end position="237"/>
    </location>
</feature>
<feature type="domain" description="Reverse transcriptase" evidence="4">
    <location>
        <begin position="411"/>
        <end position="590"/>
    </location>
</feature>
<feature type="compositionally biased region" description="Acidic residues" evidence="2">
    <location>
        <begin position="272"/>
        <end position="289"/>
    </location>
</feature>
<dbReference type="InterPro" id="IPR000477">
    <property type="entry name" value="RT_dom"/>
</dbReference>
<evidence type="ECO:0000313" key="6">
    <source>
        <dbReference type="Proteomes" id="UP001497480"/>
    </source>
</evidence>
<sequence>MSSESGSPIISPRSATLFARMTTQFKALRTKMEQMRIENDRRFGYHENGYSSEEEGGRRRARRGARREERLEGVKIKVPTFIGKNDPKAYFEWELKMEQVFECSFYDESKKVKVAALEFKEYALNWWDQLNKERRRAGAEAINTWVEMKVLMRRRFVPSSYQMDILNKLQRHTQGSKSVDEYFKEIELALLRANFEEDREATMARTKKEGVSFKDSTSTTKEVVATSQGKQPMGSNQRSRDVKCFKCLGLGHIASQCPTRKTMIMRNGEVESQSEDSSDEKEDDHENESDTILEGDLLMYMDSVVCDVVDMDASHLLLGRPWQYDKNTTHEGQTDKFSFEHQNRKVVLSPLSPKQEFGDDFPKEVPHGLPPLRGIEHQIDLIPGASLHNRPAYRCNPTETKEIQHQIEELMEKGWVQESLSPCAVPIILVPKKDGTWRMCTDCRVVNNITVKYRHPIPRLDDMLDELYGATTFSKIDLKSGYHQIRIREGDEWKTTFKTTYGLYEWLVMPFGLTNAPSTFMRLMNHVLREFLGKFVIVYFDDILIYSKTLDEHYEHLKVVLIVLRKEKLYANVEKCTFCVDHVIFLGFKIDANRVHVDQEKIKAIQDWHTPKTVTEVRSFHGLASFYRRKVILFLILVRS</sequence>
<protein>
    <submittedName>
        <fullName evidence="5">Uncharacterized protein</fullName>
    </submittedName>
</protein>
<evidence type="ECO:0000256" key="1">
    <source>
        <dbReference type="PROSITE-ProRule" id="PRU00047"/>
    </source>
</evidence>
<keyword evidence="1" id="KW-0863">Zinc-finger</keyword>
<keyword evidence="1" id="KW-0479">Metal-binding</keyword>
<dbReference type="InterPro" id="IPR036875">
    <property type="entry name" value="Znf_CCHC_sf"/>
</dbReference>
<keyword evidence="1" id="KW-0862">Zinc</keyword>
<dbReference type="PROSITE" id="PS50878">
    <property type="entry name" value="RT_POL"/>
    <property type="match status" value="1"/>
</dbReference>
<dbReference type="AlphaFoldDB" id="A0AAV1W3W0"/>
<comment type="caution">
    <text evidence="5">The sequence shown here is derived from an EMBL/GenBank/DDBJ whole genome shotgun (WGS) entry which is preliminary data.</text>
</comment>
<evidence type="ECO:0000259" key="4">
    <source>
        <dbReference type="PROSITE" id="PS50878"/>
    </source>
</evidence>
<dbReference type="InterPro" id="IPR001878">
    <property type="entry name" value="Znf_CCHC"/>
</dbReference>
<dbReference type="Pfam" id="PF03732">
    <property type="entry name" value="Retrotrans_gag"/>
    <property type="match status" value="1"/>
</dbReference>
<dbReference type="SUPFAM" id="SSF56672">
    <property type="entry name" value="DNA/RNA polymerases"/>
    <property type="match status" value="1"/>
</dbReference>
<reference evidence="5 6" key="1">
    <citation type="submission" date="2024-03" db="EMBL/GenBank/DDBJ databases">
        <authorList>
            <person name="Martinez-Hernandez J."/>
        </authorList>
    </citation>
    <scope>NUCLEOTIDE SEQUENCE [LARGE SCALE GENOMIC DNA]</scope>
</reference>
<dbReference type="InterPro" id="IPR005162">
    <property type="entry name" value="Retrotrans_gag_dom"/>
</dbReference>
<feature type="region of interest" description="Disordered" evidence="2">
    <location>
        <begin position="268"/>
        <end position="289"/>
    </location>
</feature>
<dbReference type="InterPro" id="IPR043502">
    <property type="entry name" value="DNA/RNA_pol_sf"/>
</dbReference>